<dbReference type="Gene3D" id="1.10.260.40">
    <property type="entry name" value="lambda repressor-like DNA-binding domains"/>
    <property type="match status" value="1"/>
</dbReference>
<evidence type="ECO:0000259" key="2">
    <source>
        <dbReference type="PROSITE" id="PS50943"/>
    </source>
</evidence>
<reference evidence="3" key="1">
    <citation type="submission" date="2019-08" db="EMBL/GenBank/DDBJ databases">
        <authorList>
            <person name="Kucharzyk K."/>
            <person name="Murdoch R.W."/>
            <person name="Higgins S."/>
            <person name="Loffler F."/>
        </authorList>
    </citation>
    <scope>NUCLEOTIDE SEQUENCE</scope>
</reference>
<name>A0A645C9E9_9ZZZZ</name>
<dbReference type="PROSITE" id="PS50943">
    <property type="entry name" value="HTH_CROC1"/>
    <property type="match status" value="1"/>
</dbReference>
<protein>
    <recommendedName>
        <fullName evidence="2">HTH cro/C1-type domain-containing protein</fullName>
    </recommendedName>
</protein>
<dbReference type="PANTHER" id="PTHR46558">
    <property type="entry name" value="TRACRIPTIONAL REGULATORY PROTEIN-RELATED-RELATED"/>
    <property type="match status" value="1"/>
</dbReference>
<comment type="caution">
    <text evidence="3">The sequence shown here is derived from an EMBL/GenBank/DDBJ whole genome shotgun (WGS) entry which is preliminary data.</text>
</comment>
<dbReference type="SMART" id="SM00530">
    <property type="entry name" value="HTH_XRE"/>
    <property type="match status" value="1"/>
</dbReference>
<dbReference type="SUPFAM" id="SSF47413">
    <property type="entry name" value="lambda repressor-like DNA-binding domains"/>
    <property type="match status" value="1"/>
</dbReference>
<dbReference type="PANTHER" id="PTHR46558:SF11">
    <property type="entry name" value="HTH-TYPE TRANSCRIPTIONAL REGULATOR XRE"/>
    <property type="match status" value="1"/>
</dbReference>
<dbReference type="EMBL" id="VSSQ01024693">
    <property type="protein sequence ID" value="MPM72354.1"/>
    <property type="molecule type" value="Genomic_DNA"/>
</dbReference>
<keyword evidence="1" id="KW-0238">DNA-binding</keyword>
<accession>A0A645C9E9</accession>
<dbReference type="GO" id="GO:0003677">
    <property type="term" value="F:DNA binding"/>
    <property type="evidence" value="ECO:0007669"/>
    <property type="project" value="UniProtKB-KW"/>
</dbReference>
<proteinExistence type="predicted"/>
<dbReference type="InterPro" id="IPR010982">
    <property type="entry name" value="Lambda_DNA-bd_dom_sf"/>
</dbReference>
<feature type="domain" description="HTH cro/C1-type" evidence="2">
    <location>
        <begin position="11"/>
        <end position="65"/>
    </location>
</feature>
<sequence>MRNEILKYERIRSLRIDRGLTQREVAEVLHVKQNTYCQYEIGVLNYPLDVAVRLAKYYGVSVDYLVGLTDEPLPYPRGRRMR</sequence>
<dbReference type="CDD" id="cd00093">
    <property type="entry name" value="HTH_XRE"/>
    <property type="match status" value="1"/>
</dbReference>
<evidence type="ECO:0000313" key="3">
    <source>
        <dbReference type="EMBL" id="MPM72354.1"/>
    </source>
</evidence>
<dbReference type="AlphaFoldDB" id="A0A645C9E9"/>
<organism evidence="3">
    <name type="scientific">bioreactor metagenome</name>
    <dbReference type="NCBI Taxonomy" id="1076179"/>
    <lineage>
        <taxon>unclassified sequences</taxon>
        <taxon>metagenomes</taxon>
        <taxon>ecological metagenomes</taxon>
    </lineage>
</organism>
<dbReference type="InterPro" id="IPR001387">
    <property type="entry name" value="Cro/C1-type_HTH"/>
</dbReference>
<evidence type="ECO:0000256" key="1">
    <source>
        <dbReference type="ARBA" id="ARBA00023125"/>
    </source>
</evidence>
<gene>
    <name evidence="3" type="ORF">SDC9_119327</name>
</gene>
<dbReference type="Pfam" id="PF01381">
    <property type="entry name" value="HTH_3"/>
    <property type="match status" value="1"/>
</dbReference>